<evidence type="ECO:0000313" key="2">
    <source>
        <dbReference type="EMBL" id="CDI80928.1"/>
    </source>
</evidence>
<dbReference type="OrthoDB" id="10658213at2759"/>
<keyword evidence="1" id="KW-0812">Transmembrane</keyword>
<reference evidence="2" key="2">
    <citation type="submission" date="2013-10" db="EMBL/GenBank/DDBJ databases">
        <authorList>
            <person name="Aslett M."/>
        </authorList>
    </citation>
    <scope>NUCLEOTIDE SEQUENCE [LARGE SCALE GENOMIC DNA]</scope>
    <source>
        <strain evidence="2">Houghton</strain>
    </source>
</reference>
<dbReference type="RefSeq" id="XP_013249191.1">
    <property type="nucleotide sequence ID" value="XM_013393737.1"/>
</dbReference>
<feature type="transmembrane region" description="Helical" evidence="1">
    <location>
        <begin position="79"/>
        <end position="97"/>
    </location>
</feature>
<proteinExistence type="predicted"/>
<keyword evidence="1" id="KW-0472">Membrane</keyword>
<evidence type="ECO:0000313" key="3">
    <source>
        <dbReference type="Proteomes" id="UP000018050"/>
    </source>
</evidence>
<protein>
    <submittedName>
        <fullName evidence="2">Uncharacterized protein</fullName>
    </submittedName>
</protein>
<keyword evidence="3" id="KW-1185">Reference proteome</keyword>
<accession>U6GNS8</accession>
<dbReference type="Proteomes" id="UP000018050">
    <property type="component" value="Unassembled WGS sequence"/>
</dbReference>
<sequence>MEIVKKGSTLTVTQSRFVNLQPDLPNESSGYGNLGDGRFMLPSSAQFMLDGDEEKQNPRILGKGTKQGKELSSGRRARVLWAALAATVSLLAIVFLVQQCSTALQAPHSSATFRRLAVASGDHPDLQICQEEVPEQAKEAARRIVARVKHWVDTSKNWKFDGAGGSRQVEQIAWASIKRRALTPTGKEHWIQVSVRFAKGREVRHASHANRKKGRLLMGPMLFKLKYCEIETADKLEEEWDRVETVIMESTDTGQRREVAVAAERCRPHGFEMGVVTIKVRCATSREVRLHRLERTHYEGANPNFVALVPFARKPAQSDGATKVCTNISFVSRATPDCIDVCCGEEKASDGPPLQGCYWHEIMAFQRWRGRSAGTFWNKCVWDGRFCR</sequence>
<reference evidence="2" key="1">
    <citation type="submission" date="2013-10" db="EMBL/GenBank/DDBJ databases">
        <title>Genomic analysis of the causative agents of coccidiosis in chickens.</title>
        <authorList>
            <person name="Reid A.J."/>
            <person name="Blake D."/>
            <person name="Billington K."/>
            <person name="Browne H."/>
            <person name="Dunn M."/>
            <person name="Hung S."/>
            <person name="Kawahara F."/>
            <person name="Miranda-Saavedra D."/>
            <person name="Mourier T."/>
            <person name="Nagra H."/>
            <person name="Otto T.D."/>
            <person name="Rawlings N."/>
            <person name="Sanchez A."/>
            <person name="Sanders M."/>
            <person name="Subramaniam C."/>
            <person name="Tay Y."/>
            <person name="Dear P."/>
            <person name="Doerig C."/>
            <person name="Gruber A."/>
            <person name="Parkinson J."/>
            <person name="Shirley M."/>
            <person name="Wan K.L."/>
            <person name="Berriman M."/>
            <person name="Tomley F."/>
            <person name="Pain A."/>
        </authorList>
    </citation>
    <scope>NUCLEOTIDE SEQUENCE [LARGE SCALE GENOMIC DNA]</scope>
    <source>
        <strain evidence="2">Houghton</strain>
    </source>
</reference>
<dbReference type="VEuPathDB" id="ToxoDB:EAH_00057410"/>
<keyword evidence="1" id="KW-1133">Transmembrane helix</keyword>
<organism evidence="2 3">
    <name type="scientific">Eimeria acervulina</name>
    <name type="common">Coccidian parasite</name>
    <dbReference type="NCBI Taxonomy" id="5801"/>
    <lineage>
        <taxon>Eukaryota</taxon>
        <taxon>Sar</taxon>
        <taxon>Alveolata</taxon>
        <taxon>Apicomplexa</taxon>
        <taxon>Conoidasida</taxon>
        <taxon>Coccidia</taxon>
        <taxon>Eucoccidiorida</taxon>
        <taxon>Eimeriorina</taxon>
        <taxon>Eimeriidae</taxon>
        <taxon>Eimeria</taxon>
    </lineage>
</organism>
<feature type="non-terminal residue" evidence="2">
    <location>
        <position position="388"/>
    </location>
</feature>
<gene>
    <name evidence="2" type="ORF">EAH_00057410</name>
</gene>
<dbReference type="GeneID" id="25273811"/>
<dbReference type="AlphaFoldDB" id="U6GNS8"/>
<evidence type="ECO:0000256" key="1">
    <source>
        <dbReference type="SAM" id="Phobius"/>
    </source>
</evidence>
<dbReference type="EMBL" id="HG671404">
    <property type="protein sequence ID" value="CDI80928.1"/>
    <property type="molecule type" value="Genomic_DNA"/>
</dbReference>
<name>U6GNS8_EIMAC</name>